<sequence>MGDDYLSNGTVSHHHTPDCKRRSLYVGLVSSGALSGRLDEMLSTLDVITHSDTSGGVNSLALCESKKDMGVRCHRVDLVEGPFGCWLAVAAVMGCFRPRVAWPRNNRGLVSIHGSAAS</sequence>
<proteinExistence type="predicted"/>
<reference evidence="2" key="1">
    <citation type="journal article" date="2005" name="Nature">
        <title>Sequencing of Aspergillus nidulans and comparative analysis with A. fumigatus and A. oryzae.</title>
        <authorList>
            <person name="Galagan J.E."/>
            <person name="Calvo S.E."/>
            <person name="Cuomo C."/>
            <person name="Ma L.J."/>
            <person name="Wortman J.R."/>
            <person name="Batzoglou S."/>
            <person name="Lee S.I."/>
            <person name="Basturkmen M."/>
            <person name="Spevak C.C."/>
            <person name="Clutterbuck J."/>
            <person name="Kapitonov V."/>
            <person name="Jurka J."/>
            <person name="Scazzocchio C."/>
            <person name="Farman M."/>
            <person name="Butler J."/>
            <person name="Purcell S."/>
            <person name="Harris S."/>
            <person name="Braus G.H."/>
            <person name="Draht O."/>
            <person name="Busch S."/>
            <person name="D'Enfert C."/>
            <person name="Bouchier C."/>
            <person name="Goldman G.H."/>
            <person name="Bell-Pedersen D."/>
            <person name="Griffiths-Jones S."/>
            <person name="Doonan J.H."/>
            <person name="Yu J."/>
            <person name="Vienken K."/>
            <person name="Pain A."/>
            <person name="Freitag M."/>
            <person name="Selker E.U."/>
            <person name="Archer D.B."/>
            <person name="Penalva M.A."/>
            <person name="Oakley B.R."/>
            <person name="Momany M."/>
            <person name="Tanaka T."/>
            <person name="Kumagai T."/>
            <person name="Asai K."/>
            <person name="Machida M."/>
            <person name="Nierman W.C."/>
            <person name="Denning D.W."/>
            <person name="Caddick M."/>
            <person name="Hynes M."/>
            <person name="Paoletti M."/>
            <person name="Fischer R."/>
            <person name="Miller B."/>
            <person name="Dyer P."/>
            <person name="Sachs M.S."/>
            <person name="Osmani S.A."/>
            <person name="Birren B.W."/>
        </authorList>
    </citation>
    <scope>NUCLEOTIDE SEQUENCE [LARGE SCALE GENOMIC DNA]</scope>
    <source>
        <strain evidence="2">FGSC A4 / ATCC 38163 / CBS 112.46 / NRRL 194 / M139</strain>
    </source>
</reference>
<organism evidence="1 2">
    <name type="scientific">Emericella nidulans (strain FGSC A4 / ATCC 38163 / CBS 112.46 / NRRL 194 / M139)</name>
    <name type="common">Aspergillus nidulans</name>
    <dbReference type="NCBI Taxonomy" id="227321"/>
    <lineage>
        <taxon>Eukaryota</taxon>
        <taxon>Fungi</taxon>
        <taxon>Dikarya</taxon>
        <taxon>Ascomycota</taxon>
        <taxon>Pezizomycotina</taxon>
        <taxon>Eurotiomycetes</taxon>
        <taxon>Eurotiomycetidae</taxon>
        <taxon>Eurotiales</taxon>
        <taxon>Aspergillaceae</taxon>
        <taxon>Aspergillus</taxon>
        <taxon>Aspergillus subgen. Nidulantes</taxon>
    </lineage>
</organism>
<dbReference type="KEGG" id="ani:ANIA_10458"/>
<dbReference type="RefSeq" id="XP_050467496.1">
    <property type="nucleotide sequence ID" value="XM_050611468.1"/>
</dbReference>
<dbReference type="Proteomes" id="UP000000560">
    <property type="component" value="Chromosome II"/>
</dbReference>
<accession>C8V3T3</accession>
<evidence type="ECO:0000313" key="1">
    <source>
        <dbReference type="EMBL" id="CBF75638.1"/>
    </source>
</evidence>
<gene>
    <name evidence="1" type="ORF">ANIA_10458</name>
</gene>
<dbReference type="HOGENOM" id="CLU_2073124_0_0_1"/>
<dbReference type="VEuPathDB" id="FungiDB:AN10458"/>
<keyword evidence="2" id="KW-1185">Reference proteome</keyword>
<evidence type="ECO:0000313" key="2">
    <source>
        <dbReference type="Proteomes" id="UP000000560"/>
    </source>
</evidence>
<name>C8V3T3_EMENI</name>
<reference evidence="2" key="2">
    <citation type="journal article" date="2009" name="Fungal Genet. Biol.">
        <title>The 2008 update of the Aspergillus nidulans genome annotation: a community effort.</title>
        <authorList>
            <person name="Wortman J.R."/>
            <person name="Gilsenan J.M."/>
            <person name="Joardar V."/>
            <person name="Deegan J."/>
            <person name="Clutterbuck J."/>
            <person name="Andersen M.R."/>
            <person name="Archer D."/>
            <person name="Bencina M."/>
            <person name="Braus G."/>
            <person name="Coutinho P."/>
            <person name="von Dohren H."/>
            <person name="Doonan J."/>
            <person name="Driessen A.J."/>
            <person name="Durek P."/>
            <person name="Espeso E."/>
            <person name="Fekete E."/>
            <person name="Flipphi M."/>
            <person name="Estrada C.G."/>
            <person name="Geysens S."/>
            <person name="Goldman G."/>
            <person name="de Groot P.W."/>
            <person name="Hansen K."/>
            <person name="Harris S.D."/>
            <person name="Heinekamp T."/>
            <person name="Helmstaedt K."/>
            <person name="Henrissat B."/>
            <person name="Hofmann G."/>
            <person name="Homan T."/>
            <person name="Horio T."/>
            <person name="Horiuchi H."/>
            <person name="James S."/>
            <person name="Jones M."/>
            <person name="Karaffa L."/>
            <person name="Karanyi Z."/>
            <person name="Kato M."/>
            <person name="Keller N."/>
            <person name="Kelly D.E."/>
            <person name="Kiel J.A."/>
            <person name="Kim J.M."/>
            <person name="van der Klei I.J."/>
            <person name="Klis F.M."/>
            <person name="Kovalchuk A."/>
            <person name="Krasevec N."/>
            <person name="Kubicek C.P."/>
            <person name="Liu B."/>
            <person name="Maccabe A."/>
            <person name="Meyer V."/>
            <person name="Mirabito P."/>
            <person name="Miskei M."/>
            <person name="Mos M."/>
            <person name="Mullins J."/>
            <person name="Nelson D.R."/>
            <person name="Nielsen J."/>
            <person name="Oakley B.R."/>
            <person name="Osmani S.A."/>
            <person name="Pakula T."/>
            <person name="Paszewski A."/>
            <person name="Paulsen I."/>
            <person name="Pilsyk S."/>
            <person name="Pocsi I."/>
            <person name="Punt P.J."/>
            <person name="Ram A.F."/>
            <person name="Ren Q."/>
            <person name="Robellet X."/>
            <person name="Robson G."/>
            <person name="Seiboth B."/>
            <person name="van Solingen P."/>
            <person name="Specht T."/>
            <person name="Sun J."/>
            <person name="Taheri-Talesh N."/>
            <person name="Takeshita N."/>
            <person name="Ussery D."/>
            <person name="vanKuyk P.A."/>
            <person name="Visser H."/>
            <person name="van de Vondervoort P.J."/>
            <person name="de Vries R.P."/>
            <person name="Walton J."/>
            <person name="Xiang X."/>
            <person name="Xiong Y."/>
            <person name="Zeng A.P."/>
            <person name="Brandt B.W."/>
            <person name="Cornell M.J."/>
            <person name="van den Hondel C.A."/>
            <person name="Visser J."/>
            <person name="Oliver S.G."/>
            <person name="Turner G."/>
        </authorList>
    </citation>
    <scope>GENOME REANNOTATION</scope>
    <source>
        <strain evidence="2">FGSC A4 / ATCC 38163 / CBS 112.46 / NRRL 194 / M139</strain>
    </source>
</reference>
<protein>
    <submittedName>
        <fullName evidence="1">Uncharacterized protein</fullName>
    </submittedName>
</protein>
<dbReference type="EMBL" id="BN001302">
    <property type="protein sequence ID" value="CBF75638.1"/>
    <property type="molecule type" value="Genomic_DNA"/>
</dbReference>
<dbReference type="InParanoid" id="C8V3T3"/>
<dbReference type="GeneID" id="74896414"/>
<dbReference type="AlphaFoldDB" id="C8V3T3"/>